<dbReference type="Proteomes" id="UP000711178">
    <property type="component" value="Unassembled WGS sequence"/>
</dbReference>
<comment type="caution">
    <text evidence="1">The sequence shown here is derived from an EMBL/GenBank/DDBJ whole genome shotgun (WGS) entry which is preliminary data.</text>
</comment>
<gene>
    <name evidence="1" type="ORF">KIF53_09460</name>
</gene>
<dbReference type="InterPro" id="IPR004195">
    <property type="entry name" value="Head_decoration_D"/>
</dbReference>
<dbReference type="GeneID" id="89687519"/>
<sequence>MIAKNQAPRAGEFLLSTVGNLSMDMVKLAAGPALPAGQLLAQNPDTKEFEPYDSAKAKAKPAAAVLYAPQPERGVAENAGAVARLAEVVGAQLTGLDAAATAALAALFIVIR</sequence>
<accession>A0ABS7FCP0</accession>
<protein>
    <submittedName>
        <fullName evidence="1">Head decoration protein</fullName>
    </submittedName>
</protein>
<dbReference type="Pfam" id="PF02924">
    <property type="entry name" value="HDPD"/>
    <property type="match status" value="1"/>
</dbReference>
<keyword evidence="2" id="KW-1185">Reference proteome</keyword>
<dbReference type="RefSeq" id="WP_043581406.1">
    <property type="nucleotide sequence ID" value="NZ_CP142381.1"/>
</dbReference>
<organism evidence="1 2">
    <name type="scientific">Chromobacterium subtsugae</name>
    <dbReference type="NCBI Taxonomy" id="251747"/>
    <lineage>
        <taxon>Bacteria</taxon>
        <taxon>Pseudomonadati</taxon>
        <taxon>Pseudomonadota</taxon>
        <taxon>Betaproteobacteria</taxon>
        <taxon>Neisseriales</taxon>
        <taxon>Chromobacteriaceae</taxon>
        <taxon>Chromobacterium</taxon>
    </lineage>
</organism>
<reference evidence="1 2" key="1">
    <citation type="submission" date="2021-05" db="EMBL/GenBank/DDBJ databases">
        <title>Draft Whole Genome Sequencing Of Biosensor Chromobacterium violaceum Strain CV026 Reveals A Regulatory RNA In Chromobacterium violaceum Phenotype Regulatory Network.</title>
        <authorList>
            <person name="Hong K.W."/>
            <person name="Chan K.G."/>
            <person name="Chang C.-Y."/>
        </authorList>
    </citation>
    <scope>NUCLEOTIDE SEQUENCE [LARGE SCALE GENOMIC DNA]</scope>
    <source>
        <strain evidence="1 2">ATCC 31532</strain>
    </source>
</reference>
<evidence type="ECO:0000313" key="2">
    <source>
        <dbReference type="Proteomes" id="UP000711178"/>
    </source>
</evidence>
<dbReference type="EMBL" id="JAHDTB010000006">
    <property type="protein sequence ID" value="MBW8287850.1"/>
    <property type="molecule type" value="Genomic_DNA"/>
</dbReference>
<proteinExistence type="predicted"/>
<name>A0ABS7FCP0_9NEIS</name>
<evidence type="ECO:0000313" key="1">
    <source>
        <dbReference type="EMBL" id="MBW8287850.1"/>
    </source>
</evidence>